<reference evidence="2" key="1">
    <citation type="submission" date="2019-12" db="EMBL/GenBank/DDBJ databases">
        <title>An insight into the sialome of adult female Ixodes ricinus ticks feeding for 6 days.</title>
        <authorList>
            <person name="Perner J."/>
            <person name="Ribeiro J.M.C."/>
        </authorList>
    </citation>
    <scope>NUCLEOTIDE SEQUENCE</scope>
    <source>
        <strain evidence="2">Semi-engorged</strain>
        <tissue evidence="2">Salivary glands</tissue>
    </source>
</reference>
<name>A0A6B0TUE4_IXORI</name>
<accession>A0A6B0TUE4</accession>
<evidence type="ECO:0000313" key="2">
    <source>
        <dbReference type="EMBL" id="MXU83629.1"/>
    </source>
</evidence>
<dbReference type="EMBL" id="GIFC01001546">
    <property type="protein sequence ID" value="MXU83629.1"/>
    <property type="molecule type" value="Transcribed_RNA"/>
</dbReference>
<feature type="region of interest" description="Disordered" evidence="1">
    <location>
        <begin position="20"/>
        <end position="41"/>
    </location>
</feature>
<feature type="compositionally biased region" description="Polar residues" evidence="1">
    <location>
        <begin position="20"/>
        <end position="29"/>
    </location>
</feature>
<evidence type="ECO:0000256" key="1">
    <source>
        <dbReference type="SAM" id="MobiDB-lite"/>
    </source>
</evidence>
<sequence length="76" mass="8419">MRAGCAASFPLYALAPTHFSTAESRTRVTSRGHSSGIRRRHGDFRSCRVKHREIEPPYETHAAHHCSCSTGPTGRL</sequence>
<protein>
    <submittedName>
        <fullName evidence="2">Putative secreted protein</fullName>
    </submittedName>
</protein>
<proteinExistence type="predicted"/>
<dbReference type="AlphaFoldDB" id="A0A6B0TUE4"/>
<organism evidence="2">
    <name type="scientific">Ixodes ricinus</name>
    <name type="common">Common tick</name>
    <name type="synonym">Acarus ricinus</name>
    <dbReference type="NCBI Taxonomy" id="34613"/>
    <lineage>
        <taxon>Eukaryota</taxon>
        <taxon>Metazoa</taxon>
        <taxon>Ecdysozoa</taxon>
        <taxon>Arthropoda</taxon>
        <taxon>Chelicerata</taxon>
        <taxon>Arachnida</taxon>
        <taxon>Acari</taxon>
        <taxon>Parasitiformes</taxon>
        <taxon>Ixodida</taxon>
        <taxon>Ixodoidea</taxon>
        <taxon>Ixodidae</taxon>
        <taxon>Ixodinae</taxon>
        <taxon>Ixodes</taxon>
    </lineage>
</organism>